<accession>A0ABP8TBZ3</accession>
<evidence type="ECO:0000313" key="2">
    <source>
        <dbReference type="Proteomes" id="UP001500212"/>
    </source>
</evidence>
<organism evidence="1 2">
    <name type="scientific">Actinoallomurus liliacearum</name>
    <dbReference type="NCBI Taxonomy" id="1080073"/>
    <lineage>
        <taxon>Bacteria</taxon>
        <taxon>Bacillati</taxon>
        <taxon>Actinomycetota</taxon>
        <taxon>Actinomycetes</taxon>
        <taxon>Streptosporangiales</taxon>
        <taxon>Thermomonosporaceae</taxon>
        <taxon>Actinoallomurus</taxon>
    </lineage>
</organism>
<comment type="caution">
    <text evidence="1">The sequence shown here is derived from an EMBL/GenBank/DDBJ whole genome shotgun (WGS) entry which is preliminary data.</text>
</comment>
<reference evidence="2" key="1">
    <citation type="journal article" date="2019" name="Int. J. Syst. Evol. Microbiol.">
        <title>The Global Catalogue of Microorganisms (GCM) 10K type strain sequencing project: providing services to taxonomists for standard genome sequencing and annotation.</title>
        <authorList>
            <consortium name="The Broad Institute Genomics Platform"/>
            <consortium name="The Broad Institute Genome Sequencing Center for Infectious Disease"/>
            <person name="Wu L."/>
            <person name="Ma J."/>
        </authorList>
    </citation>
    <scope>NUCLEOTIDE SEQUENCE [LARGE SCALE GENOMIC DNA]</scope>
    <source>
        <strain evidence="2">JCM 17938</strain>
    </source>
</reference>
<keyword evidence="2" id="KW-1185">Reference proteome</keyword>
<proteinExistence type="predicted"/>
<protein>
    <submittedName>
        <fullName evidence="1">Uncharacterized protein</fullName>
    </submittedName>
</protein>
<dbReference type="Proteomes" id="UP001500212">
    <property type="component" value="Unassembled WGS sequence"/>
</dbReference>
<dbReference type="EMBL" id="BAABHJ010000001">
    <property type="protein sequence ID" value="GAA4600640.1"/>
    <property type="molecule type" value="Genomic_DNA"/>
</dbReference>
<evidence type="ECO:0000313" key="1">
    <source>
        <dbReference type="EMBL" id="GAA4600640.1"/>
    </source>
</evidence>
<name>A0ABP8TBZ3_9ACTN</name>
<dbReference type="RefSeq" id="WP_345346222.1">
    <property type="nucleotide sequence ID" value="NZ_BAABHJ010000001.1"/>
</dbReference>
<gene>
    <name evidence="1" type="ORF">GCM10023195_00570</name>
</gene>
<sequence>MGAEADGSFRVVENIGSHVSSFSMGGWGTETPAWVADADELLPESEFPHKMSSNLFLADGTVIGRALVQFGDTADGFTASLTVYVPTACPDDVLEHHLRHFAVEFRNWITAAGAARA</sequence>